<dbReference type="Gene3D" id="3.40.50.2000">
    <property type="entry name" value="Glycogen Phosphorylase B"/>
    <property type="match status" value="1"/>
</dbReference>
<dbReference type="EMBL" id="JAVIZN010000002">
    <property type="protein sequence ID" value="MDR6205735.1"/>
    <property type="molecule type" value="Genomic_DNA"/>
</dbReference>
<proteinExistence type="predicted"/>
<keyword evidence="2 3" id="KW-0802">TPR repeat</keyword>
<name>A0ABD5CKH4_9BURK</name>
<dbReference type="RefSeq" id="WP_029966540.1">
    <property type="nucleotide sequence ID" value="NZ_ATXV01000001.1"/>
</dbReference>
<sequence>MQSPTPLSSEVSSEVISLWFNEAEEARVAGRLDTAQALLDRIIMHDSTHAGALYARGLVALASDQLPLAQRWIERAIEVEPQPPFFDMLCLVQIKLRMFASIAQTAKAGLVHQPDSLPLHYYLGVALQLQGRSDEAAAVYRRLIELKPDYAQAHANLGVVVKDLGSLSDAERHIRQAIALDPANRGARASLSLVLLAAGRYEEAWPYFEERTANFVDARGQPASQAPQLPLPQWKGERPDVVGGAHGLNASGARLLVLPEQGHGDSLQFVRYLPLALERFAEVGYICPPSLRRLYEESLCARWPGLVMLDDVMPDISQWDWQCPLMSLPLAFGTRLDNIPADAYLCADPQRSATWRARLDALPQQGLPRVGVVWAGGHSGLTEDRARSLSSAQMAPLFASSPLRWISLQKTDDLAKRPSAATKPYLIDWMDEVADFADTAAIIDNLDLVISVDTSVAHLAAAMGKPVWLLNRFAGCWRWLRDREDSPWYPGVRIFTQPERDNWTDVIARIADELKRRYELGKTYGSFVR</sequence>
<dbReference type="InterPro" id="IPR011990">
    <property type="entry name" value="TPR-like_helical_dom_sf"/>
</dbReference>
<dbReference type="AlphaFoldDB" id="A0ABD5CKH4"/>
<comment type="caution">
    <text evidence="4">The sequence shown here is derived from an EMBL/GenBank/DDBJ whole genome shotgun (WGS) entry which is preliminary data.</text>
</comment>
<dbReference type="Gene3D" id="1.25.40.10">
    <property type="entry name" value="Tetratricopeptide repeat domain"/>
    <property type="match status" value="1"/>
</dbReference>
<dbReference type="PROSITE" id="PS50005">
    <property type="entry name" value="TPR"/>
    <property type="match status" value="2"/>
</dbReference>
<evidence type="ECO:0000256" key="2">
    <source>
        <dbReference type="ARBA" id="ARBA00022803"/>
    </source>
</evidence>
<dbReference type="InterPro" id="IPR002201">
    <property type="entry name" value="Glyco_trans_9"/>
</dbReference>
<evidence type="ECO:0000256" key="1">
    <source>
        <dbReference type="ARBA" id="ARBA00022737"/>
    </source>
</evidence>
<dbReference type="Proteomes" id="UP001245184">
    <property type="component" value="Unassembled WGS sequence"/>
</dbReference>
<dbReference type="SUPFAM" id="SSF53756">
    <property type="entry name" value="UDP-Glycosyltransferase/glycogen phosphorylase"/>
    <property type="match status" value="1"/>
</dbReference>
<feature type="repeat" description="TPR" evidence="3">
    <location>
        <begin position="151"/>
        <end position="184"/>
    </location>
</feature>
<keyword evidence="1" id="KW-0677">Repeat</keyword>
<reference evidence="4 5" key="1">
    <citation type="submission" date="2023-08" db="EMBL/GenBank/DDBJ databases">
        <title>Genome sequencing of plant associated microbes to promote plant fitness in Sorghum bicolor and Oryza sativa.</title>
        <authorList>
            <person name="Coleman-Derr D."/>
        </authorList>
    </citation>
    <scope>NUCLEOTIDE SEQUENCE [LARGE SCALE GENOMIC DNA]</scope>
    <source>
        <strain evidence="4 5">SLBN-33</strain>
    </source>
</reference>
<protein>
    <submittedName>
        <fullName evidence="4">Tetratricopeptide (TPR) repeat protein</fullName>
    </submittedName>
</protein>
<dbReference type="PANTHER" id="PTHR44858">
    <property type="entry name" value="TETRATRICOPEPTIDE REPEAT PROTEIN 6"/>
    <property type="match status" value="1"/>
</dbReference>
<dbReference type="Pfam" id="PF13414">
    <property type="entry name" value="TPR_11"/>
    <property type="match status" value="1"/>
</dbReference>
<accession>A0ABD5CKH4</accession>
<gene>
    <name evidence="4" type="ORF">QF025_004455</name>
</gene>
<dbReference type="PANTHER" id="PTHR44858:SF1">
    <property type="entry name" value="UDP-N-ACETYLGLUCOSAMINE--PEPTIDE N-ACETYLGLUCOSAMINYLTRANSFERASE SPINDLY-RELATED"/>
    <property type="match status" value="1"/>
</dbReference>
<dbReference type="SMART" id="SM00028">
    <property type="entry name" value="TPR"/>
    <property type="match status" value="4"/>
</dbReference>
<dbReference type="Pfam" id="PF13432">
    <property type="entry name" value="TPR_16"/>
    <property type="match status" value="1"/>
</dbReference>
<organism evidence="4 5">
    <name type="scientific">Paraburkholderia graminis</name>
    <dbReference type="NCBI Taxonomy" id="60548"/>
    <lineage>
        <taxon>Bacteria</taxon>
        <taxon>Pseudomonadati</taxon>
        <taxon>Pseudomonadota</taxon>
        <taxon>Betaproteobacteria</taxon>
        <taxon>Burkholderiales</taxon>
        <taxon>Burkholderiaceae</taxon>
        <taxon>Paraburkholderia</taxon>
    </lineage>
</organism>
<evidence type="ECO:0000313" key="5">
    <source>
        <dbReference type="Proteomes" id="UP001245184"/>
    </source>
</evidence>
<dbReference type="InterPro" id="IPR019734">
    <property type="entry name" value="TPR_rpt"/>
</dbReference>
<dbReference type="InterPro" id="IPR050498">
    <property type="entry name" value="Ycf3"/>
</dbReference>
<dbReference type="SUPFAM" id="SSF48452">
    <property type="entry name" value="TPR-like"/>
    <property type="match status" value="1"/>
</dbReference>
<evidence type="ECO:0000256" key="3">
    <source>
        <dbReference type="PROSITE-ProRule" id="PRU00339"/>
    </source>
</evidence>
<evidence type="ECO:0000313" key="4">
    <source>
        <dbReference type="EMBL" id="MDR6205735.1"/>
    </source>
</evidence>
<feature type="repeat" description="TPR" evidence="3">
    <location>
        <begin position="117"/>
        <end position="150"/>
    </location>
</feature>
<dbReference type="Pfam" id="PF01075">
    <property type="entry name" value="Glyco_transf_9"/>
    <property type="match status" value="1"/>
</dbReference>